<reference evidence="2" key="2">
    <citation type="submission" date="2023-06" db="EMBL/GenBank/DDBJ databases">
        <authorList>
            <consortium name="Lawrence Berkeley National Laboratory"/>
            <person name="Haridas S."/>
            <person name="Hensen N."/>
            <person name="Bonometti L."/>
            <person name="Westerberg I."/>
            <person name="Brannstrom I.O."/>
            <person name="Guillou S."/>
            <person name="Cros-Aarteil S."/>
            <person name="Calhoun S."/>
            <person name="Kuo A."/>
            <person name="Mondo S."/>
            <person name="Pangilinan J."/>
            <person name="Riley R."/>
            <person name="Labutti K."/>
            <person name="Andreopoulos B."/>
            <person name="Lipzen A."/>
            <person name="Chen C."/>
            <person name="Yanf M."/>
            <person name="Daum C."/>
            <person name="Ng V."/>
            <person name="Clum A."/>
            <person name="Steindorff A."/>
            <person name="Ohm R."/>
            <person name="Martin F."/>
            <person name="Silar P."/>
            <person name="Natvig D."/>
            <person name="Lalanne C."/>
            <person name="Gautier V."/>
            <person name="Ament-Velasquez S.L."/>
            <person name="Kruys A."/>
            <person name="Hutchinson M.I."/>
            <person name="Powell A.J."/>
            <person name="Barry K."/>
            <person name="Miller A.N."/>
            <person name="Grigoriev I.V."/>
            <person name="Debuchy R."/>
            <person name="Gladieux P."/>
            <person name="Thoren M.H."/>
            <person name="Johannesson H."/>
        </authorList>
    </citation>
    <scope>NUCLEOTIDE SEQUENCE</scope>
    <source>
        <strain evidence="2">CBS 168.71</strain>
    </source>
</reference>
<gene>
    <name evidence="2" type="ORF">B0H64DRAFT_84507</name>
</gene>
<evidence type="ECO:0000256" key="1">
    <source>
        <dbReference type="SAM" id="MobiDB-lite"/>
    </source>
</evidence>
<feature type="compositionally biased region" description="Polar residues" evidence="1">
    <location>
        <begin position="109"/>
        <end position="125"/>
    </location>
</feature>
<proteinExistence type="predicted"/>
<feature type="region of interest" description="Disordered" evidence="1">
    <location>
        <begin position="109"/>
        <end position="156"/>
    </location>
</feature>
<feature type="compositionally biased region" description="Polar residues" evidence="1">
    <location>
        <begin position="195"/>
        <end position="211"/>
    </location>
</feature>
<feature type="region of interest" description="Disordered" evidence="1">
    <location>
        <begin position="1"/>
        <end position="31"/>
    </location>
</feature>
<keyword evidence="3" id="KW-1185">Reference proteome</keyword>
<name>A0AAE0LVH8_9PEZI</name>
<dbReference type="RefSeq" id="XP_062662379.1">
    <property type="nucleotide sequence ID" value="XM_062808859.1"/>
</dbReference>
<evidence type="ECO:0000313" key="2">
    <source>
        <dbReference type="EMBL" id="KAK3298865.1"/>
    </source>
</evidence>
<dbReference type="GeneID" id="87845807"/>
<accession>A0AAE0LVH8</accession>
<dbReference type="Proteomes" id="UP001278766">
    <property type="component" value="Unassembled WGS sequence"/>
</dbReference>
<sequence>MRCDTGWLAGPRGTEQPSTVRRRAGREQDATDVVPRPLAPLTGWDRRHQGPGSLGVWTAEGMAAAKKRISSSHSAFAVFVCLPPRARHDHKHNNNSVVNNDPYPINLDSKTNPISISPSSLQTNMPAIPEYPRKSSAATSPSSNRPHRASGPVQRAVACDWQRRPGGRSYFLLYPGSYLSFHILSPRSANRHDQPLSSPKTTTTTNGERAG</sequence>
<comment type="caution">
    <text evidence="2">The sequence shown here is derived from an EMBL/GenBank/DDBJ whole genome shotgun (WGS) entry which is preliminary data.</text>
</comment>
<feature type="region of interest" description="Disordered" evidence="1">
    <location>
        <begin position="188"/>
        <end position="211"/>
    </location>
</feature>
<dbReference type="EMBL" id="JAUEPN010000002">
    <property type="protein sequence ID" value="KAK3298865.1"/>
    <property type="molecule type" value="Genomic_DNA"/>
</dbReference>
<protein>
    <submittedName>
        <fullName evidence="2">Uncharacterized protein</fullName>
    </submittedName>
</protein>
<reference evidence="2" key="1">
    <citation type="journal article" date="2023" name="Mol. Phylogenet. Evol.">
        <title>Genome-scale phylogeny and comparative genomics of the fungal order Sordariales.</title>
        <authorList>
            <person name="Hensen N."/>
            <person name="Bonometti L."/>
            <person name="Westerberg I."/>
            <person name="Brannstrom I.O."/>
            <person name="Guillou S."/>
            <person name="Cros-Aarteil S."/>
            <person name="Calhoun S."/>
            <person name="Haridas S."/>
            <person name="Kuo A."/>
            <person name="Mondo S."/>
            <person name="Pangilinan J."/>
            <person name="Riley R."/>
            <person name="LaButti K."/>
            <person name="Andreopoulos B."/>
            <person name="Lipzen A."/>
            <person name="Chen C."/>
            <person name="Yan M."/>
            <person name="Daum C."/>
            <person name="Ng V."/>
            <person name="Clum A."/>
            <person name="Steindorff A."/>
            <person name="Ohm R.A."/>
            <person name="Martin F."/>
            <person name="Silar P."/>
            <person name="Natvig D.O."/>
            <person name="Lalanne C."/>
            <person name="Gautier V."/>
            <person name="Ament-Velasquez S.L."/>
            <person name="Kruys A."/>
            <person name="Hutchinson M.I."/>
            <person name="Powell A.J."/>
            <person name="Barry K."/>
            <person name="Miller A.N."/>
            <person name="Grigoriev I.V."/>
            <person name="Debuchy R."/>
            <person name="Gladieux P."/>
            <person name="Hiltunen Thoren M."/>
            <person name="Johannesson H."/>
        </authorList>
    </citation>
    <scope>NUCLEOTIDE SEQUENCE</scope>
    <source>
        <strain evidence="2">CBS 168.71</strain>
    </source>
</reference>
<dbReference type="AlphaFoldDB" id="A0AAE0LVH8"/>
<organism evidence="2 3">
    <name type="scientific">Chaetomium fimeti</name>
    <dbReference type="NCBI Taxonomy" id="1854472"/>
    <lineage>
        <taxon>Eukaryota</taxon>
        <taxon>Fungi</taxon>
        <taxon>Dikarya</taxon>
        <taxon>Ascomycota</taxon>
        <taxon>Pezizomycotina</taxon>
        <taxon>Sordariomycetes</taxon>
        <taxon>Sordariomycetidae</taxon>
        <taxon>Sordariales</taxon>
        <taxon>Chaetomiaceae</taxon>
        <taxon>Chaetomium</taxon>
    </lineage>
</organism>
<evidence type="ECO:0000313" key="3">
    <source>
        <dbReference type="Proteomes" id="UP001278766"/>
    </source>
</evidence>